<evidence type="ECO:0000256" key="2">
    <source>
        <dbReference type="SAM" id="MobiDB-lite"/>
    </source>
</evidence>
<evidence type="ECO:0000313" key="6">
    <source>
        <dbReference type="Proteomes" id="UP000235371"/>
    </source>
</evidence>
<dbReference type="Proteomes" id="UP000235371">
    <property type="component" value="Unassembled WGS sequence"/>
</dbReference>
<evidence type="ECO:0000256" key="1">
    <source>
        <dbReference type="ARBA" id="ARBA00022729"/>
    </source>
</evidence>
<keyword evidence="6" id="KW-1185">Reference proteome</keyword>
<dbReference type="AlphaFoldDB" id="A0A2J6SEH3"/>
<reference evidence="5 6" key="1">
    <citation type="submission" date="2016-04" db="EMBL/GenBank/DDBJ databases">
        <title>A degradative enzymes factory behind the ericoid mycorrhizal symbiosis.</title>
        <authorList>
            <consortium name="DOE Joint Genome Institute"/>
            <person name="Martino E."/>
            <person name="Morin E."/>
            <person name="Grelet G."/>
            <person name="Kuo A."/>
            <person name="Kohler A."/>
            <person name="Daghino S."/>
            <person name="Barry K."/>
            <person name="Choi C."/>
            <person name="Cichocki N."/>
            <person name="Clum A."/>
            <person name="Copeland A."/>
            <person name="Hainaut M."/>
            <person name="Haridas S."/>
            <person name="Labutti K."/>
            <person name="Lindquist E."/>
            <person name="Lipzen A."/>
            <person name="Khouja H.-R."/>
            <person name="Murat C."/>
            <person name="Ohm R."/>
            <person name="Olson A."/>
            <person name="Spatafora J."/>
            <person name="Veneault-Fourrey C."/>
            <person name="Henrissat B."/>
            <person name="Grigoriev I."/>
            <person name="Martin F."/>
            <person name="Perotto S."/>
        </authorList>
    </citation>
    <scope>NUCLEOTIDE SEQUENCE [LARGE SCALE GENOMIC DNA]</scope>
    <source>
        <strain evidence="5 6">E</strain>
    </source>
</reference>
<dbReference type="InParanoid" id="A0A2J6SEH3"/>
<accession>A0A2J6SEH3</accession>
<feature type="domain" description="Yeast cell wall synthesis Kre9/Knh1-like N-terminal" evidence="4">
    <location>
        <begin position="11"/>
        <end position="87"/>
    </location>
</feature>
<name>A0A2J6SEH3_9HELO</name>
<feature type="region of interest" description="Disordered" evidence="2">
    <location>
        <begin position="97"/>
        <end position="141"/>
    </location>
</feature>
<dbReference type="PANTHER" id="PTHR40633">
    <property type="entry name" value="MATRIX PROTEIN, PUTATIVE (AFU_ORTHOLOGUE AFUA_8G05410)-RELATED"/>
    <property type="match status" value="1"/>
</dbReference>
<dbReference type="InterPro" id="IPR018466">
    <property type="entry name" value="Kre9/Knh1-like_N"/>
</dbReference>
<sequence length="199" mass="20929">MSPGFFVSPYAAGHDTMNLTWVNASGPITLWLENGPVENLVQVERIAELPPSTTSYLYTPPVSLANGNYTFQIQDADGSNWSKWFTLTNGIGATSSSLSQSASNAPVPTSTLSPSASNSPTSQPSTLSPSASNSSTSQPLQKLSTGDKVAIGEGAVLGVVLVAVAIWFTWGHRRPSATNLQILRSEASFPLSYLPNAAK</sequence>
<evidence type="ECO:0000256" key="3">
    <source>
        <dbReference type="SAM" id="Phobius"/>
    </source>
</evidence>
<dbReference type="GeneID" id="36579809"/>
<dbReference type="Pfam" id="PF10342">
    <property type="entry name" value="Kre9_KNH"/>
    <property type="match status" value="1"/>
</dbReference>
<proteinExistence type="predicted"/>
<dbReference type="OrthoDB" id="5589325at2759"/>
<dbReference type="EMBL" id="KZ613936">
    <property type="protein sequence ID" value="PMD49156.1"/>
    <property type="molecule type" value="Genomic_DNA"/>
</dbReference>
<keyword evidence="3" id="KW-1133">Transmembrane helix</keyword>
<feature type="transmembrane region" description="Helical" evidence="3">
    <location>
        <begin position="149"/>
        <end position="170"/>
    </location>
</feature>
<protein>
    <recommendedName>
        <fullName evidence="4">Yeast cell wall synthesis Kre9/Knh1-like N-terminal domain-containing protein</fullName>
    </recommendedName>
</protein>
<evidence type="ECO:0000259" key="4">
    <source>
        <dbReference type="Pfam" id="PF10342"/>
    </source>
</evidence>
<organism evidence="5 6">
    <name type="scientific">Hyaloscypha bicolor E</name>
    <dbReference type="NCBI Taxonomy" id="1095630"/>
    <lineage>
        <taxon>Eukaryota</taxon>
        <taxon>Fungi</taxon>
        <taxon>Dikarya</taxon>
        <taxon>Ascomycota</taxon>
        <taxon>Pezizomycotina</taxon>
        <taxon>Leotiomycetes</taxon>
        <taxon>Helotiales</taxon>
        <taxon>Hyaloscyphaceae</taxon>
        <taxon>Hyaloscypha</taxon>
        <taxon>Hyaloscypha bicolor</taxon>
    </lineage>
</organism>
<keyword evidence="1" id="KW-0732">Signal</keyword>
<evidence type="ECO:0000313" key="5">
    <source>
        <dbReference type="EMBL" id="PMD49156.1"/>
    </source>
</evidence>
<feature type="compositionally biased region" description="Polar residues" evidence="2">
    <location>
        <begin position="104"/>
        <end position="116"/>
    </location>
</feature>
<dbReference type="InterPro" id="IPR052982">
    <property type="entry name" value="SRP1/TIP1-like"/>
</dbReference>
<keyword evidence="3" id="KW-0472">Membrane</keyword>
<dbReference type="PANTHER" id="PTHR40633:SF1">
    <property type="entry name" value="GPI ANCHORED SERINE-THREONINE RICH PROTEIN (AFU_ORTHOLOGUE AFUA_1G03630)"/>
    <property type="match status" value="1"/>
</dbReference>
<gene>
    <name evidence="5" type="ORF">K444DRAFT_301954</name>
</gene>
<dbReference type="RefSeq" id="XP_024726060.1">
    <property type="nucleotide sequence ID" value="XM_024871727.1"/>
</dbReference>
<feature type="compositionally biased region" description="Low complexity" evidence="2">
    <location>
        <begin position="117"/>
        <end position="141"/>
    </location>
</feature>
<keyword evidence="3" id="KW-0812">Transmembrane</keyword>